<reference evidence="2 3" key="1">
    <citation type="journal article" date="2016" name="Nat. Commun.">
        <title>Thousands of microbial genomes shed light on interconnected biogeochemical processes in an aquifer system.</title>
        <authorList>
            <person name="Anantharaman K."/>
            <person name="Brown C.T."/>
            <person name="Hug L.A."/>
            <person name="Sharon I."/>
            <person name="Castelle C.J."/>
            <person name="Probst A.J."/>
            <person name="Thomas B.C."/>
            <person name="Singh A."/>
            <person name="Wilkins M.J."/>
            <person name="Karaoz U."/>
            <person name="Brodie E.L."/>
            <person name="Williams K.H."/>
            <person name="Hubbard S.S."/>
            <person name="Banfield J.F."/>
        </authorList>
    </citation>
    <scope>NUCLEOTIDE SEQUENCE [LARGE SCALE GENOMIC DNA]</scope>
</reference>
<keyword evidence="1" id="KW-0812">Transmembrane</keyword>
<dbReference type="EMBL" id="MFAG01000039">
    <property type="protein sequence ID" value="OGD71184.1"/>
    <property type="molecule type" value="Genomic_DNA"/>
</dbReference>
<gene>
    <name evidence="2" type="ORF">A2703_02355</name>
</gene>
<evidence type="ECO:0000313" key="2">
    <source>
        <dbReference type="EMBL" id="OGD71184.1"/>
    </source>
</evidence>
<evidence type="ECO:0000256" key="1">
    <source>
        <dbReference type="SAM" id="Phobius"/>
    </source>
</evidence>
<protein>
    <submittedName>
        <fullName evidence="2">Uncharacterized protein</fullName>
    </submittedName>
</protein>
<evidence type="ECO:0000313" key="3">
    <source>
        <dbReference type="Proteomes" id="UP000177979"/>
    </source>
</evidence>
<keyword evidence="1" id="KW-1133">Transmembrane helix</keyword>
<proteinExistence type="predicted"/>
<accession>A0A1F5EVL1</accession>
<name>A0A1F5EVL1_9BACT</name>
<sequence length="179" mass="20234">MKINIVRQDTLKFRQAQRIRQINAIVTFGSLTFFVLSVIFMSGQFVYLGFRSSSLTESLKTLQGLYSSRSRDVAEYLAVKQIIETADLIQSKRFKYKIFLDGVYKLLPSRAKLSAVDFGQTGIISVSVRLPSLADYDLLISNIDGSKSDQNFLFSAIAQKALQREKTGSYLIILELKIK</sequence>
<dbReference type="Proteomes" id="UP000177979">
    <property type="component" value="Unassembled WGS sequence"/>
</dbReference>
<dbReference type="STRING" id="1817722.A2703_02355"/>
<dbReference type="AlphaFoldDB" id="A0A1F5EVL1"/>
<comment type="caution">
    <text evidence="2">The sequence shown here is derived from an EMBL/GenBank/DDBJ whole genome shotgun (WGS) entry which is preliminary data.</text>
</comment>
<organism evidence="2 3">
    <name type="scientific">Candidatus Collierbacteria bacterium RIFCSPHIGHO2_01_FULL_50_25</name>
    <dbReference type="NCBI Taxonomy" id="1817722"/>
    <lineage>
        <taxon>Bacteria</taxon>
        <taxon>Candidatus Collieribacteriota</taxon>
    </lineage>
</organism>
<keyword evidence="1" id="KW-0472">Membrane</keyword>
<feature type="transmembrane region" description="Helical" evidence="1">
    <location>
        <begin position="21"/>
        <end position="50"/>
    </location>
</feature>